<keyword evidence="1" id="KW-0863">Zinc-finger</keyword>
<dbReference type="Gene3D" id="3.30.160.60">
    <property type="entry name" value="Classic Zinc Finger"/>
    <property type="match status" value="1"/>
</dbReference>
<proteinExistence type="predicted"/>
<dbReference type="AlphaFoldDB" id="A0A2C9KZC7"/>
<protein>
    <recommendedName>
        <fullName evidence="2">B box-type domain-containing protein</fullName>
    </recommendedName>
</protein>
<evidence type="ECO:0000259" key="2">
    <source>
        <dbReference type="PROSITE" id="PS50119"/>
    </source>
</evidence>
<feature type="domain" description="B box-type" evidence="2">
    <location>
        <begin position="24"/>
        <end position="69"/>
    </location>
</feature>
<dbReference type="VEuPathDB" id="VectorBase:BGLAX_029457"/>
<dbReference type="SUPFAM" id="SSF57845">
    <property type="entry name" value="B-box zinc-binding domain"/>
    <property type="match status" value="1"/>
</dbReference>
<dbReference type="Pfam" id="PF00643">
    <property type="entry name" value="zf-B_box"/>
    <property type="match status" value="1"/>
</dbReference>
<evidence type="ECO:0000313" key="3">
    <source>
        <dbReference type="EnsemblMetazoa" id="BGLB025264-PB"/>
    </source>
</evidence>
<sequence>MGNTQANVGDVTNEEMNETIPGTNPLNFCSSHVIPLPLNFFCQTCSIPICRDCIALEHLSSNGHEIRNLRQVLESSVDLFRNLDETMSHNLSSLQSGTSELVGQVETQVPNRDSLELVINETFNGYEEMLNQRKRILLEELVNRIVERPNQMQSEITRSQQTAEFISISLQNFRSAQETLDYRKIFDTYQKLQNSTQVLTERSIAQSQLLNPISFVNTGETDFVQAMQNLGEISE</sequence>
<dbReference type="InterPro" id="IPR000315">
    <property type="entry name" value="Znf_B-box"/>
</dbReference>
<organism evidence="3 4">
    <name type="scientific">Biomphalaria glabrata</name>
    <name type="common">Bloodfluke planorb</name>
    <name type="synonym">Freshwater snail</name>
    <dbReference type="NCBI Taxonomy" id="6526"/>
    <lineage>
        <taxon>Eukaryota</taxon>
        <taxon>Metazoa</taxon>
        <taxon>Spiralia</taxon>
        <taxon>Lophotrochozoa</taxon>
        <taxon>Mollusca</taxon>
        <taxon>Gastropoda</taxon>
        <taxon>Heterobranchia</taxon>
        <taxon>Euthyneura</taxon>
        <taxon>Panpulmonata</taxon>
        <taxon>Hygrophila</taxon>
        <taxon>Lymnaeoidea</taxon>
        <taxon>Planorbidae</taxon>
        <taxon>Biomphalaria</taxon>
    </lineage>
</organism>
<name>A0A2C9KZC7_BIOGL</name>
<keyword evidence="1" id="KW-0862">Zinc</keyword>
<keyword evidence="1" id="KW-0479">Metal-binding</keyword>
<gene>
    <name evidence="3" type="primary">106050999</name>
</gene>
<dbReference type="STRING" id="6526.A0A2C9KZC7"/>
<dbReference type="GO" id="GO:0008270">
    <property type="term" value="F:zinc ion binding"/>
    <property type="evidence" value="ECO:0007669"/>
    <property type="project" value="UniProtKB-KW"/>
</dbReference>
<dbReference type="PROSITE" id="PS50119">
    <property type="entry name" value="ZF_BBOX"/>
    <property type="match status" value="1"/>
</dbReference>
<dbReference type="KEGG" id="bgt:106050999"/>
<accession>A0A2C9KZC7</accession>
<dbReference type="VEuPathDB" id="VectorBase:BGLB025264"/>
<evidence type="ECO:0000313" key="4">
    <source>
        <dbReference type="Proteomes" id="UP000076420"/>
    </source>
</evidence>
<dbReference type="InterPro" id="IPR047153">
    <property type="entry name" value="TRIM45/56/19-like"/>
</dbReference>
<dbReference type="PANTHER" id="PTHR25462:SF296">
    <property type="entry name" value="MEIOTIC P26, ISOFORM F"/>
    <property type="match status" value="1"/>
</dbReference>
<evidence type="ECO:0000256" key="1">
    <source>
        <dbReference type="PROSITE-ProRule" id="PRU00024"/>
    </source>
</evidence>
<dbReference type="Proteomes" id="UP000076420">
    <property type="component" value="Unassembled WGS sequence"/>
</dbReference>
<dbReference type="PANTHER" id="PTHR25462">
    <property type="entry name" value="BONUS, ISOFORM C-RELATED"/>
    <property type="match status" value="1"/>
</dbReference>
<dbReference type="EnsemblMetazoa" id="BGLB025264-RB">
    <property type="protein sequence ID" value="BGLB025264-PB"/>
    <property type="gene ID" value="BGLB025264"/>
</dbReference>
<reference evidence="3" key="1">
    <citation type="submission" date="2020-05" db="UniProtKB">
        <authorList>
            <consortium name="EnsemblMetazoa"/>
        </authorList>
    </citation>
    <scope>IDENTIFICATION</scope>
    <source>
        <strain evidence="3">BB02</strain>
    </source>
</reference>
<dbReference type="EnsemblMetazoa" id="BGLB025264-RA">
    <property type="protein sequence ID" value="BGLB025264-PA"/>
    <property type="gene ID" value="BGLB025264"/>
</dbReference>